<comment type="caution">
    <text evidence="1">The sequence shown here is derived from an EMBL/GenBank/DDBJ whole genome shotgun (WGS) entry which is preliminary data.</text>
</comment>
<gene>
    <name evidence="1" type="ORF">TCON_0271</name>
</gene>
<proteinExistence type="predicted"/>
<sequence>MENIDYDNPENLISHSVYTVPEITTKWKYNIKDKDAKLKKELDSLLERLNAFQYKDEIISIIKSKKFSRRCSNLERIAAATYHILRRDGFPIIIKDLECMGKPWVILNLVFKDFPPFTEKEIYNKNLFDRHLSYLRLKGYKLDDKKASDVYNIILEYIKIKNIPCISNLILGALAPINDITEFYENYGLSKFLSIRTLKKNNKEFNNKIFY</sequence>
<protein>
    <submittedName>
        <fullName evidence="1">Uncharacterized protein</fullName>
    </submittedName>
</protein>
<organism evidence="1 2">
    <name type="scientific">Astathelohania contejeani</name>
    <dbReference type="NCBI Taxonomy" id="164912"/>
    <lineage>
        <taxon>Eukaryota</taxon>
        <taxon>Fungi</taxon>
        <taxon>Fungi incertae sedis</taxon>
        <taxon>Microsporidia</taxon>
        <taxon>Astathelohaniidae</taxon>
        <taxon>Astathelohania</taxon>
    </lineage>
</organism>
<dbReference type="Proteomes" id="UP001516464">
    <property type="component" value="Unassembled WGS sequence"/>
</dbReference>
<reference evidence="1 2" key="1">
    <citation type="submission" date="2019-01" db="EMBL/GenBank/DDBJ databases">
        <title>Genomes sequencing and comparative genomics of infectious freshwater microsporidia, Cucumispora dikerogammari and Thelohania contejeani.</title>
        <authorList>
            <person name="Cormier A."/>
            <person name="Giraud I."/>
            <person name="Wattier R."/>
            <person name="Teixeira M."/>
            <person name="Grandjean F."/>
            <person name="Rigaud T."/>
            <person name="Cordaux R."/>
        </authorList>
    </citation>
    <scope>NUCLEOTIDE SEQUENCE [LARGE SCALE GENOMIC DNA]</scope>
    <source>
        <strain evidence="1">T1</strain>
        <tissue evidence="1">Spores</tissue>
    </source>
</reference>
<evidence type="ECO:0000313" key="1">
    <source>
        <dbReference type="EMBL" id="KAF7684535.1"/>
    </source>
</evidence>
<keyword evidence="2" id="KW-1185">Reference proteome</keyword>
<evidence type="ECO:0000313" key="2">
    <source>
        <dbReference type="Proteomes" id="UP001516464"/>
    </source>
</evidence>
<dbReference type="EMBL" id="SBIQ01000009">
    <property type="protein sequence ID" value="KAF7684535.1"/>
    <property type="molecule type" value="Genomic_DNA"/>
</dbReference>
<name>A0ABQ7I2B7_9MICR</name>
<accession>A0ABQ7I2B7</accession>